<name>A0A6B9ZAP8_9BACT</name>
<gene>
    <name evidence="2" type="ORF">GWR21_06405</name>
</gene>
<evidence type="ECO:0000313" key="2">
    <source>
        <dbReference type="EMBL" id="QHS59227.1"/>
    </source>
</evidence>
<keyword evidence="3" id="KW-1185">Reference proteome</keyword>
<dbReference type="KEGG" id="chih:GWR21_06405"/>
<protein>
    <submittedName>
        <fullName evidence="2">SMI1/KNR4 family protein</fullName>
    </submittedName>
</protein>
<dbReference type="SUPFAM" id="SSF160631">
    <property type="entry name" value="SMI1/KNR4-like"/>
    <property type="match status" value="1"/>
</dbReference>
<dbReference type="Proteomes" id="UP000476411">
    <property type="component" value="Chromosome"/>
</dbReference>
<dbReference type="RefSeq" id="WP_162330924.1">
    <property type="nucleotide sequence ID" value="NZ_CP048113.1"/>
</dbReference>
<sequence length="512" mass="58637">MTNQEKIKLLRRKYISANVNLDNIYNAIRAKQNVPLELIEETVADVDTMGALFPMQFEDKYGATGEPAVYINMRDPEDEPTQMSGANRVLADSFARTTIEDIKFNALNIVLAYEQDKAIVEKYKPLFLQQAAWCFNHLSEKPTLSEWEQDKLVLYANQLAYYTYFGEQQTDKLHQALEVLQVAYGYADWHRHGYIKHTYVDVLLKLGSIEEAYAVITEGLEYNEKFELFQEYKNDEQFIKWLQESDNEKAVAMRRRQQAKQELLDAIIAEEKHIRHSFKNPLHPLVVQHAENLIAIKQYILSLRQRALAKTSLNKLEEYKKNYILSTATVQELDEFEATYSVSLPDEYKAYLLEIGTGGVYFMEGDVPGIQELGEEEISRLKKPFPITSDKIHEVQNYYGVKAWVYSDSNSWIENGVLPEGTDMQALFGLPEESRLNDGCISLGYSSGRNELVLIANGEFANEVWSDRLGYGAAMRGCFGAASAERLTLLPFIAASLRVKVEKQEDDNGDWL</sequence>
<accession>A0A6B9ZAP8</accession>
<dbReference type="EMBL" id="CP048113">
    <property type="protein sequence ID" value="QHS59227.1"/>
    <property type="molecule type" value="Genomic_DNA"/>
</dbReference>
<dbReference type="InterPro" id="IPR018958">
    <property type="entry name" value="Knr4/Smi1-like_dom"/>
</dbReference>
<reference evidence="2 3" key="1">
    <citation type="submission" date="2020-01" db="EMBL/GenBank/DDBJ databases">
        <title>Complete genome sequence of Chitinophaga sp. H33E-04 isolated from quinoa roots.</title>
        <authorList>
            <person name="Weon H.-Y."/>
            <person name="Lee S.A."/>
        </authorList>
    </citation>
    <scope>NUCLEOTIDE SEQUENCE [LARGE SCALE GENOMIC DNA]</scope>
    <source>
        <strain evidence="2 3">H33E-04</strain>
    </source>
</reference>
<organism evidence="2 3">
    <name type="scientific">Chitinophaga agri</name>
    <dbReference type="NCBI Taxonomy" id="2703787"/>
    <lineage>
        <taxon>Bacteria</taxon>
        <taxon>Pseudomonadati</taxon>
        <taxon>Bacteroidota</taxon>
        <taxon>Chitinophagia</taxon>
        <taxon>Chitinophagales</taxon>
        <taxon>Chitinophagaceae</taxon>
        <taxon>Chitinophaga</taxon>
    </lineage>
</organism>
<dbReference type="AlphaFoldDB" id="A0A6B9ZAP8"/>
<dbReference type="Pfam" id="PF09346">
    <property type="entry name" value="SMI1_KNR4"/>
    <property type="match status" value="1"/>
</dbReference>
<proteinExistence type="predicted"/>
<feature type="domain" description="Knr4/Smi1-like" evidence="1">
    <location>
        <begin position="328"/>
        <end position="421"/>
    </location>
</feature>
<evidence type="ECO:0000259" key="1">
    <source>
        <dbReference type="Pfam" id="PF09346"/>
    </source>
</evidence>
<evidence type="ECO:0000313" key="3">
    <source>
        <dbReference type="Proteomes" id="UP000476411"/>
    </source>
</evidence>
<dbReference type="InterPro" id="IPR037883">
    <property type="entry name" value="Knr4/Smi1-like_sf"/>
</dbReference>
<dbReference type="Gene3D" id="3.40.1580.10">
    <property type="entry name" value="SMI1/KNR4-like"/>
    <property type="match status" value="1"/>
</dbReference>